<dbReference type="Gene3D" id="3.50.50.60">
    <property type="entry name" value="FAD/NAD(P)-binding domain"/>
    <property type="match status" value="1"/>
</dbReference>
<dbReference type="Pfam" id="PF01266">
    <property type="entry name" value="DAO"/>
    <property type="match status" value="1"/>
</dbReference>
<dbReference type="PANTHER" id="PTHR13847">
    <property type="entry name" value="SARCOSINE DEHYDROGENASE-RELATED"/>
    <property type="match status" value="1"/>
</dbReference>
<organism evidence="3 4">
    <name type="scientific">Chelativorans salis</name>
    <dbReference type="NCBI Taxonomy" id="2978478"/>
    <lineage>
        <taxon>Bacteria</taxon>
        <taxon>Pseudomonadati</taxon>
        <taxon>Pseudomonadota</taxon>
        <taxon>Alphaproteobacteria</taxon>
        <taxon>Hyphomicrobiales</taxon>
        <taxon>Phyllobacteriaceae</taxon>
        <taxon>Chelativorans</taxon>
    </lineage>
</organism>
<keyword evidence="1" id="KW-0560">Oxidoreductase</keyword>
<gene>
    <name evidence="3" type="ORF">N5A92_23945</name>
</gene>
<dbReference type="EMBL" id="JAOCZP010000011">
    <property type="protein sequence ID" value="MCT7378076.1"/>
    <property type="molecule type" value="Genomic_DNA"/>
</dbReference>
<reference evidence="3 4" key="1">
    <citation type="submission" date="2022-09" db="EMBL/GenBank/DDBJ databases">
        <title>Chelativorans salina sp. nov., a novel slightly halophilic bacterium isolated from a saline lake sediment enrichment.</title>
        <authorList>
            <person name="Gao L."/>
            <person name="Fang B.-Z."/>
            <person name="Li W.-J."/>
        </authorList>
    </citation>
    <scope>NUCLEOTIDE SEQUENCE [LARGE SCALE GENOMIC DNA]</scope>
    <source>
        <strain evidence="3 4">EGI FJ00035</strain>
    </source>
</reference>
<accession>A0ABT2LUL0</accession>
<name>A0ABT2LUL0_9HYPH</name>
<dbReference type="PANTHER" id="PTHR13847:SF281">
    <property type="entry name" value="FAD DEPENDENT OXIDOREDUCTASE DOMAIN-CONTAINING PROTEIN"/>
    <property type="match status" value="1"/>
</dbReference>
<evidence type="ECO:0000256" key="1">
    <source>
        <dbReference type="ARBA" id="ARBA00023002"/>
    </source>
</evidence>
<dbReference type="InterPro" id="IPR036188">
    <property type="entry name" value="FAD/NAD-bd_sf"/>
</dbReference>
<evidence type="ECO:0000259" key="2">
    <source>
        <dbReference type="Pfam" id="PF01266"/>
    </source>
</evidence>
<feature type="domain" description="FAD dependent oxidoreductase" evidence="2">
    <location>
        <begin position="30"/>
        <end position="393"/>
    </location>
</feature>
<evidence type="ECO:0000313" key="4">
    <source>
        <dbReference type="Proteomes" id="UP001320831"/>
    </source>
</evidence>
<keyword evidence="4" id="KW-1185">Reference proteome</keyword>
<proteinExistence type="predicted"/>
<protein>
    <submittedName>
        <fullName evidence="3">FAD-binding oxidoreductase</fullName>
    </submittedName>
</protein>
<dbReference type="Proteomes" id="UP001320831">
    <property type="component" value="Unassembled WGS sequence"/>
</dbReference>
<dbReference type="Gene3D" id="3.30.9.10">
    <property type="entry name" value="D-Amino Acid Oxidase, subunit A, domain 2"/>
    <property type="match status" value="1"/>
</dbReference>
<dbReference type="InterPro" id="IPR006076">
    <property type="entry name" value="FAD-dep_OxRdtase"/>
</dbReference>
<evidence type="ECO:0000313" key="3">
    <source>
        <dbReference type="EMBL" id="MCT7378076.1"/>
    </source>
</evidence>
<dbReference type="SUPFAM" id="SSF51905">
    <property type="entry name" value="FAD/NAD(P)-binding domain"/>
    <property type="match status" value="1"/>
</dbReference>
<sequence>MPKFAGRAAWSAILGTLPAAQPLQGKVTADFTVIGAGFAGLSAARRLVQLNPGAKVVVLDASRVGEGGTGRNSGFMIDLPHNLASENYAGATEGLDRSLISLNRMAIGFAREAVQDYGIDANYFDPAGKINGAATENSHAQNKSYGAHLQKLGERYEMLDEQAMLGVTGSRYYLSGLYTPGTVMLQPAGYVRGLAQGLSREAVIHEESPVTAFCRQGTSWRVETSGGVVSTDKIILANNGHIESFGISRGRLMHIFLFAGMTEELSRDALRRVGGQPRWGITPSDPMGTTVRRIDTGQGGNRITVRICAEFCPDMESTEYKMRRAAKIMRRKLDERFPQLRDVRLEYIWSGPLCLSRNDVSVTGEIDNGVYAACCQNGLGTTRGTLTGIAAAECASGKSSVITEFFARQAKPPLLPPAPLAKLGATAYLNWKGWRARKE</sequence>
<comment type="caution">
    <text evidence="3">The sequence shown here is derived from an EMBL/GenBank/DDBJ whole genome shotgun (WGS) entry which is preliminary data.</text>
</comment>
<dbReference type="RefSeq" id="WP_260906876.1">
    <property type="nucleotide sequence ID" value="NZ_JAOCZP010000011.1"/>
</dbReference>